<reference evidence="2 3" key="1">
    <citation type="submission" date="2012-05" db="EMBL/GenBank/DDBJ databases">
        <title>Recombination and specialization in a pathogen metapopulation.</title>
        <authorList>
            <person name="Gardiner A."/>
            <person name="Kemen E."/>
            <person name="Schultz-Larsen T."/>
            <person name="MacLean D."/>
            <person name="Van Oosterhout C."/>
            <person name="Jones J.D.G."/>
        </authorList>
    </citation>
    <scope>NUCLEOTIDE SEQUENCE [LARGE SCALE GENOMIC DNA]</scope>
    <source>
        <strain evidence="2 3">Ac Nc2</strain>
    </source>
</reference>
<sequence length="118" mass="12880">MATNQKVKSTEIFKQLKDAIAKDGGALARKIKGTFLFKINSGQDWFLDLKSEKPELRQAEEKADVTITVSDDDFVSLATGKLNAQKAYVLGKIKVKGSVILASKMSTVFKAIQASSKL</sequence>
<keyword evidence="3" id="KW-1185">Reference proteome</keyword>
<dbReference type="SUPFAM" id="SSF55718">
    <property type="entry name" value="SCP-like"/>
    <property type="match status" value="1"/>
</dbReference>
<dbReference type="Proteomes" id="UP000053237">
    <property type="component" value="Unassembled WGS sequence"/>
</dbReference>
<proteinExistence type="predicted"/>
<dbReference type="Gene3D" id="3.30.1050.10">
    <property type="entry name" value="SCP2 sterol-binding domain"/>
    <property type="match status" value="1"/>
</dbReference>
<accession>A0A024GLL7</accession>
<dbReference type="InParanoid" id="A0A024GLL7"/>
<organism evidence="2 3">
    <name type="scientific">Albugo candida</name>
    <dbReference type="NCBI Taxonomy" id="65357"/>
    <lineage>
        <taxon>Eukaryota</taxon>
        <taxon>Sar</taxon>
        <taxon>Stramenopiles</taxon>
        <taxon>Oomycota</taxon>
        <taxon>Peronosporomycetes</taxon>
        <taxon>Albuginales</taxon>
        <taxon>Albuginaceae</taxon>
        <taxon>Albugo</taxon>
    </lineage>
</organism>
<evidence type="ECO:0000313" key="2">
    <source>
        <dbReference type="EMBL" id="CCI47670.1"/>
    </source>
</evidence>
<dbReference type="InterPro" id="IPR003033">
    <property type="entry name" value="SCP2_sterol-bd_dom"/>
</dbReference>
<dbReference type="PANTHER" id="PTHR10094:SF25">
    <property type="entry name" value="SCP2 STEROL-BINDING DOMAIN-CONTAINING PROTEIN 1"/>
    <property type="match status" value="1"/>
</dbReference>
<evidence type="ECO:0000259" key="1">
    <source>
        <dbReference type="Pfam" id="PF02036"/>
    </source>
</evidence>
<dbReference type="PANTHER" id="PTHR10094">
    <property type="entry name" value="STEROL CARRIER PROTEIN 2 SCP-2 FAMILY PROTEIN"/>
    <property type="match status" value="1"/>
</dbReference>
<name>A0A024GLL7_9STRA</name>
<protein>
    <recommendedName>
        <fullName evidence="1">SCP2 domain-containing protein</fullName>
    </recommendedName>
</protein>
<gene>
    <name evidence="2" type="ORF">BN9_086770</name>
</gene>
<dbReference type="EMBL" id="CAIX01000180">
    <property type="protein sequence ID" value="CCI47670.1"/>
    <property type="molecule type" value="Genomic_DNA"/>
</dbReference>
<dbReference type="OrthoDB" id="5327538at2759"/>
<comment type="caution">
    <text evidence="2">The sequence shown here is derived from an EMBL/GenBank/DDBJ whole genome shotgun (WGS) entry which is preliminary data.</text>
</comment>
<dbReference type="InterPro" id="IPR036527">
    <property type="entry name" value="SCP2_sterol-bd_dom_sf"/>
</dbReference>
<evidence type="ECO:0000313" key="3">
    <source>
        <dbReference type="Proteomes" id="UP000053237"/>
    </source>
</evidence>
<dbReference type="STRING" id="65357.A0A024GLL7"/>
<dbReference type="AlphaFoldDB" id="A0A024GLL7"/>
<dbReference type="Pfam" id="PF02036">
    <property type="entry name" value="SCP2"/>
    <property type="match status" value="1"/>
</dbReference>
<feature type="domain" description="SCP2" evidence="1">
    <location>
        <begin position="13"/>
        <end position="110"/>
    </location>
</feature>
<dbReference type="GO" id="GO:0005829">
    <property type="term" value="C:cytosol"/>
    <property type="evidence" value="ECO:0007669"/>
    <property type="project" value="TreeGrafter"/>
</dbReference>